<comment type="caution">
    <text evidence="5">The sequence shown here is derived from an EMBL/GenBank/DDBJ whole genome shotgun (WGS) entry which is preliminary data.</text>
</comment>
<evidence type="ECO:0000313" key="5">
    <source>
        <dbReference type="EMBL" id="KAL2823789.1"/>
    </source>
</evidence>
<dbReference type="InterPro" id="IPR051209">
    <property type="entry name" value="FAD-bind_Monooxygenase_sf"/>
</dbReference>
<dbReference type="InterPro" id="IPR036188">
    <property type="entry name" value="FAD/NAD-bd_sf"/>
</dbReference>
<evidence type="ECO:0000313" key="6">
    <source>
        <dbReference type="Proteomes" id="UP001610335"/>
    </source>
</evidence>
<protein>
    <recommendedName>
        <fullName evidence="7">Flavin-containing monooxygenase</fullName>
    </recommendedName>
</protein>
<dbReference type="PANTHER" id="PTHR42877:SF10">
    <property type="entry name" value="L-ORNITHINE N(5)-OXYGENASE"/>
    <property type="match status" value="1"/>
</dbReference>
<evidence type="ECO:0008006" key="7">
    <source>
        <dbReference type="Google" id="ProtNLM"/>
    </source>
</evidence>
<evidence type="ECO:0000256" key="1">
    <source>
        <dbReference type="ARBA" id="ARBA00001974"/>
    </source>
</evidence>
<sequence>MNGFPNFFLLLGPNTVTGHTSAVIAAENSVNYALRILKPVLEGSAASVEVKLSAEDTYIEKVQTALRNTIWHAGCNSWYINDKSWNAMGYPWSQAHFWYRSLFPVWKDWDIKIYLLFLLFDTSRVLLRVMKADG</sequence>
<comment type="cofactor">
    <cofactor evidence="1">
        <name>FAD</name>
        <dbReference type="ChEBI" id="CHEBI:57692"/>
    </cofactor>
</comment>
<name>A0ABR4I7S1_9EURO</name>
<evidence type="ECO:0000256" key="4">
    <source>
        <dbReference type="ARBA" id="ARBA00022827"/>
    </source>
</evidence>
<dbReference type="Gene3D" id="3.50.50.60">
    <property type="entry name" value="FAD/NAD(P)-binding domain"/>
    <property type="match status" value="1"/>
</dbReference>
<evidence type="ECO:0000256" key="2">
    <source>
        <dbReference type="ARBA" id="ARBA00010139"/>
    </source>
</evidence>
<dbReference type="PANTHER" id="PTHR42877">
    <property type="entry name" value="L-ORNITHINE N(5)-MONOOXYGENASE-RELATED"/>
    <property type="match status" value="1"/>
</dbReference>
<dbReference type="EMBL" id="JBFXLS010000049">
    <property type="protein sequence ID" value="KAL2823789.1"/>
    <property type="molecule type" value="Genomic_DNA"/>
</dbReference>
<comment type="similarity">
    <text evidence="2">Belongs to the FAD-binding monooxygenase family.</text>
</comment>
<gene>
    <name evidence="5" type="ORF">BDW59DRAFT_162952</name>
</gene>
<accession>A0ABR4I7S1</accession>
<keyword evidence="4" id="KW-0274">FAD</keyword>
<dbReference type="Proteomes" id="UP001610335">
    <property type="component" value="Unassembled WGS sequence"/>
</dbReference>
<evidence type="ECO:0000256" key="3">
    <source>
        <dbReference type="ARBA" id="ARBA00022630"/>
    </source>
</evidence>
<keyword evidence="3" id="KW-0285">Flavoprotein</keyword>
<keyword evidence="6" id="KW-1185">Reference proteome</keyword>
<organism evidence="5 6">
    <name type="scientific">Aspergillus cavernicola</name>
    <dbReference type="NCBI Taxonomy" id="176166"/>
    <lineage>
        <taxon>Eukaryota</taxon>
        <taxon>Fungi</taxon>
        <taxon>Dikarya</taxon>
        <taxon>Ascomycota</taxon>
        <taxon>Pezizomycotina</taxon>
        <taxon>Eurotiomycetes</taxon>
        <taxon>Eurotiomycetidae</taxon>
        <taxon>Eurotiales</taxon>
        <taxon>Aspergillaceae</taxon>
        <taxon>Aspergillus</taxon>
        <taxon>Aspergillus subgen. Nidulantes</taxon>
    </lineage>
</organism>
<reference evidence="5 6" key="1">
    <citation type="submission" date="2024-07" db="EMBL/GenBank/DDBJ databases">
        <title>Section-level genome sequencing and comparative genomics of Aspergillus sections Usti and Cavernicolus.</title>
        <authorList>
            <consortium name="Lawrence Berkeley National Laboratory"/>
            <person name="Nybo J.L."/>
            <person name="Vesth T.C."/>
            <person name="Theobald S."/>
            <person name="Frisvad J.C."/>
            <person name="Larsen T.O."/>
            <person name="Kjaerboelling I."/>
            <person name="Rothschild-Mancinelli K."/>
            <person name="Lyhne E.K."/>
            <person name="Kogle M.E."/>
            <person name="Barry K."/>
            <person name="Clum A."/>
            <person name="Na H."/>
            <person name="Ledsgaard L."/>
            <person name="Lin J."/>
            <person name="Lipzen A."/>
            <person name="Kuo A."/>
            <person name="Riley R."/>
            <person name="Mondo S."/>
            <person name="LaButti K."/>
            <person name="Haridas S."/>
            <person name="Pangalinan J."/>
            <person name="Salamov A.A."/>
            <person name="Simmons B.A."/>
            <person name="Magnuson J.K."/>
            <person name="Chen J."/>
            <person name="Drula E."/>
            <person name="Henrissat B."/>
            <person name="Wiebenga A."/>
            <person name="Lubbers R.J."/>
            <person name="Gomes A.C."/>
            <person name="Makela M.R."/>
            <person name="Stajich J."/>
            <person name="Grigoriev I.V."/>
            <person name="Mortensen U.H."/>
            <person name="De vries R.P."/>
            <person name="Baker S.E."/>
            <person name="Andersen M.R."/>
        </authorList>
    </citation>
    <scope>NUCLEOTIDE SEQUENCE [LARGE SCALE GENOMIC DNA]</scope>
    <source>
        <strain evidence="5 6">CBS 600.67</strain>
    </source>
</reference>
<proteinExistence type="inferred from homology"/>